<feature type="non-terminal residue" evidence="1">
    <location>
        <position position="1"/>
    </location>
</feature>
<organism evidence="1 2">
    <name type="scientific">Pseudomonas nitroreducens</name>
    <dbReference type="NCBI Taxonomy" id="46680"/>
    <lineage>
        <taxon>Bacteria</taxon>
        <taxon>Pseudomonadati</taxon>
        <taxon>Pseudomonadota</taxon>
        <taxon>Gammaproteobacteria</taxon>
        <taxon>Pseudomonadales</taxon>
        <taxon>Pseudomonadaceae</taxon>
        <taxon>Pseudomonas</taxon>
    </lineage>
</organism>
<evidence type="ECO:0000313" key="1">
    <source>
        <dbReference type="EMBL" id="OWP36758.1"/>
    </source>
</evidence>
<evidence type="ECO:0000313" key="2">
    <source>
        <dbReference type="Proteomes" id="UP000198145"/>
    </source>
</evidence>
<dbReference type="RefSeq" id="WP_206780686.1">
    <property type="nucleotide sequence ID" value="NZ_NJBA01000149.1"/>
</dbReference>
<dbReference type="EMBL" id="NJBA01000149">
    <property type="protein sequence ID" value="OWP36758.1"/>
    <property type="molecule type" value="Genomic_DNA"/>
</dbReference>
<name>A0A246F2S7_PSENT</name>
<reference evidence="1 2" key="1">
    <citation type="submission" date="2017-06" db="EMBL/GenBank/DDBJ databases">
        <title>Draft genome of Pseudomonas nitroreducens DF05.</title>
        <authorList>
            <person name="Iyer R."/>
        </authorList>
    </citation>
    <scope>NUCLEOTIDE SEQUENCE [LARGE SCALE GENOMIC DNA]</scope>
    <source>
        <strain evidence="1 2">DF05</strain>
    </source>
</reference>
<dbReference type="Proteomes" id="UP000198145">
    <property type="component" value="Unassembled WGS sequence"/>
</dbReference>
<gene>
    <name evidence="1" type="ORF">CEG18_29535</name>
</gene>
<sequence length="103" mass="11317">YIGVPGRDGERLFRLEHVVNWSGSHVPVGCIARQPGDVERIMSVTLDLDVIMPGPGGGQDIVPMQYSLIWPEQHPHLLSAEVTGRSNPIVWRAPRAEPVPDCS</sequence>
<dbReference type="AlphaFoldDB" id="A0A246F2S7"/>
<comment type="caution">
    <text evidence="1">The sequence shown here is derived from an EMBL/GenBank/DDBJ whole genome shotgun (WGS) entry which is preliminary data.</text>
</comment>
<proteinExistence type="predicted"/>
<protein>
    <submittedName>
        <fullName evidence="1">Uncharacterized protein</fullName>
    </submittedName>
</protein>
<accession>A0A246F2S7</accession>